<dbReference type="InterPro" id="IPR004175">
    <property type="entry name" value="RNA_CPDase"/>
</dbReference>
<dbReference type="HAMAP" id="MF_01940">
    <property type="entry name" value="RNA_CPDase"/>
    <property type="match status" value="1"/>
</dbReference>
<reference evidence="3 4" key="1">
    <citation type="submission" date="2020-08" db="EMBL/GenBank/DDBJ databases">
        <title>Genomic Encyclopedia of Type Strains, Phase IV (KMG-IV): sequencing the most valuable type-strain genomes for metagenomic binning, comparative biology and taxonomic classification.</title>
        <authorList>
            <person name="Goeker M."/>
        </authorList>
    </citation>
    <scope>NUCLEOTIDE SEQUENCE [LARGE SCALE GENOMIC DNA]</scope>
    <source>
        <strain evidence="3 4">DSM 25079</strain>
    </source>
</reference>
<dbReference type="Gene3D" id="3.90.1140.10">
    <property type="entry name" value="Cyclic phosphodiesterase"/>
    <property type="match status" value="1"/>
</dbReference>
<name>A0A7W9EF87_9SPHN</name>
<dbReference type="GO" id="GO:0008664">
    <property type="term" value="F:RNA 2',3'-cyclic 3'-phosphodiesterase activity"/>
    <property type="evidence" value="ECO:0007669"/>
    <property type="project" value="UniProtKB-EC"/>
</dbReference>
<feature type="short sequence motif" description="HXTX 2" evidence="2">
    <location>
        <begin position="121"/>
        <end position="124"/>
    </location>
</feature>
<evidence type="ECO:0000256" key="2">
    <source>
        <dbReference type="HAMAP-Rule" id="MF_01940"/>
    </source>
</evidence>
<dbReference type="GO" id="GO:0004113">
    <property type="term" value="F:2',3'-cyclic-nucleotide 3'-phosphodiesterase activity"/>
    <property type="evidence" value="ECO:0007669"/>
    <property type="project" value="InterPro"/>
</dbReference>
<dbReference type="AlphaFoldDB" id="A0A7W9EF87"/>
<comment type="function">
    <text evidence="2">Hydrolyzes RNA 2',3'-cyclic phosphodiester to an RNA 2'-phosphomonoester.</text>
</comment>
<keyword evidence="3" id="KW-0436">Ligase</keyword>
<feature type="active site" description="Proton acceptor" evidence="2">
    <location>
        <position position="121"/>
    </location>
</feature>
<sequence>MHRLFIAIRPPAAIRAQLLGLMGGIAGARWQDDDQLHLTLRFIGEVDRHLAADSAAALGSVHQPSFDIALSGIGEFDRKGRRDALWAGVTPHDALTALHNRIDQALVRIGIAPETRAYLPHITLARFGRTGGGIEAFAASHGGLSSAPFPVTHFGLFESTLGGEGARYELVERYALG</sequence>
<comment type="catalytic activity">
    <reaction evidence="2">
        <text>a 3'-end 2',3'-cyclophospho-ribonucleotide-RNA + H2O = a 3'-end 2'-phospho-ribonucleotide-RNA + H(+)</text>
        <dbReference type="Rhea" id="RHEA:11828"/>
        <dbReference type="Rhea" id="RHEA-COMP:10464"/>
        <dbReference type="Rhea" id="RHEA-COMP:17353"/>
        <dbReference type="ChEBI" id="CHEBI:15377"/>
        <dbReference type="ChEBI" id="CHEBI:15378"/>
        <dbReference type="ChEBI" id="CHEBI:83064"/>
        <dbReference type="ChEBI" id="CHEBI:173113"/>
        <dbReference type="EC" id="3.1.4.58"/>
    </reaction>
</comment>
<protein>
    <recommendedName>
        <fullName evidence="2">RNA 2',3'-cyclic phosphodiesterase</fullName>
        <shortName evidence="2">RNA 2',3'-CPDase</shortName>
        <ecNumber evidence="2">3.1.4.58</ecNumber>
    </recommendedName>
</protein>
<feature type="short sequence motif" description="HXTX 1" evidence="2">
    <location>
        <begin position="37"/>
        <end position="40"/>
    </location>
</feature>
<dbReference type="PANTHER" id="PTHR35561">
    <property type="entry name" value="RNA 2',3'-CYCLIC PHOSPHODIESTERASE"/>
    <property type="match status" value="1"/>
</dbReference>
<dbReference type="Proteomes" id="UP000549617">
    <property type="component" value="Unassembled WGS sequence"/>
</dbReference>
<proteinExistence type="inferred from homology"/>
<dbReference type="EC" id="3.1.4.58" evidence="2"/>
<evidence type="ECO:0000313" key="3">
    <source>
        <dbReference type="EMBL" id="MBB5685805.1"/>
    </source>
</evidence>
<organism evidence="3 4">
    <name type="scientific">Sphingobium boeckii</name>
    <dbReference type="NCBI Taxonomy" id="1082345"/>
    <lineage>
        <taxon>Bacteria</taxon>
        <taxon>Pseudomonadati</taxon>
        <taxon>Pseudomonadota</taxon>
        <taxon>Alphaproteobacteria</taxon>
        <taxon>Sphingomonadales</taxon>
        <taxon>Sphingomonadaceae</taxon>
        <taxon>Sphingobium</taxon>
    </lineage>
</organism>
<dbReference type="InterPro" id="IPR009097">
    <property type="entry name" value="Cyclic_Pdiesterase"/>
</dbReference>
<dbReference type="NCBIfam" id="TIGR02258">
    <property type="entry name" value="2_5_ligase"/>
    <property type="match status" value="1"/>
</dbReference>
<dbReference type="GO" id="GO:0016874">
    <property type="term" value="F:ligase activity"/>
    <property type="evidence" value="ECO:0007669"/>
    <property type="project" value="UniProtKB-KW"/>
</dbReference>
<keyword evidence="4" id="KW-1185">Reference proteome</keyword>
<comment type="caution">
    <text evidence="3">The sequence shown here is derived from an EMBL/GenBank/DDBJ whole genome shotgun (WGS) entry which is preliminary data.</text>
</comment>
<feature type="active site" description="Proton donor" evidence="2">
    <location>
        <position position="37"/>
    </location>
</feature>
<dbReference type="EMBL" id="JACIJC010000003">
    <property type="protein sequence ID" value="MBB5685805.1"/>
    <property type="molecule type" value="Genomic_DNA"/>
</dbReference>
<accession>A0A7W9EF87</accession>
<gene>
    <name evidence="3" type="ORF">FHS49_001821</name>
</gene>
<evidence type="ECO:0000313" key="4">
    <source>
        <dbReference type="Proteomes" id="UP000549617"/>
    </source>
</evidence>
<keyword evidence="1 2" id="KW-0378">Hydrolase</keyword>
<dbReference type="SUPFAM" id="SSF55144">
    <property type="entry name" value="LigT-like"/>
    <property type="match status" value="1"/>
</dbReference>
<dbReference type="PANTHER" id="PTHR35561:SF1">
    <property type="entry name" value="RNA 2',3'-CYCLIC PHOSPHODIESTERASE"/>
    <property type="match status" value="1"/>
</dbReference>
<comment type="similarity">
    <text evidence="2">Belongs to the 2H phosphoesterase superfamily. ThpR family.</text>
</comment>
<dbReference type="RefSeq" id="WP_184017622.1">
    <property type="nucleotide sequence ID" value="NZ_JACIJC010000003.1"/>
</dbReference>
<dbReference type="Pfam" id="PF13563">
    <property type="entry name" value="2_5_RNA_ligase2"/>
    <property type="match status" value="1"/>
</dbReference>
<evidence type="ECO:0000256" key="1">
    <source>
        <dbReference type="ARBA" id="ARBA00022801"/>
    </source>
</evidence>